<proteinExistence type="predicted"/>
<feature type="region of interest" description="Disordered" evidence="1">
    <location>
        <begin position="225"/>
        <end position="302"/>
    </location>
</feature>
<dbReference type="WBParaSite" id="GPLIN_000204100">
    <property type="protein sequence ID" value="GPLIN_000204100"/>
    <property type="gene ID" value="GPLIN_000204100"/>
</dbReference>
<sequence length="615" mass="66574">MYSDGGSGELRASGSASSFHIYASNNNDDAVEFNNDGDRTVSELVQENGTGAGAVLLRSNFDSCGSMNTRHSNGIGIPFTSNGTGALQQQYNRHNNYKTNNPGTNDYNNRVNNINIGNTNNCIGLHGGTPAPQLPAQQLQLQQHNYNHHHLPRKHSSSSLADQRLIVDRENVELTFHHGSTVSLYSGTGVRSSSLVPVGNAHRMMPLTARAKHRKQHIMLDNTEEVSSTQNGFFRNPSQPLKQTRGTCSRLPQRKQQWTARSMVGVYTDEEDEEEGDMEEDDDDDDGDGEVSNGDQRNGYNVVSYKEARKQLDELKQQNGDAKAMTSSACAERTNLLPSATKCQSNSDVNLSTQKGTNMASVQHHKQQHHIESSRSTSAQNVTRKASLSDHQPPQQLSAQIAAGATNAINGMAPVVNKLSAQLKKRPYNPIGAAVTLEDECNGGTLLNGHSTTEAQNANNGQHEANNANANGQQEANNGQQEANNANANGQQEANNANASNGQQEANNANANGQQEANNANANNGQQEANNAISNGQHEANNANANGQQEANNANANNEQQQQQMGIQQISKNNEGNNNMPAMEEAKARQSVDQTVFDTDICKTRRTARTRCDSL</sequence>
<accession>A0A183BN55</accession>
<reference evidence="2" key="1">
    <citation type="submission" date="2014-05" db="EMBL/GenBank/DDBJ databases">
        <title>The genome and life-stage specific transcriptomes of Globodera pallida elucidate key aspects of plant parasitism by a cyst nematode.</title>
        <authorList>
            <person name="Cotton J.A."/>
            <person name="Lilley C.J."/>
            <person name="Jones L.M."/>
            <person name="Kikuchi T."/>
            <person name="Reid A.J."/>
            <person name="Thorpe P."/>
            <person name="Tsai I.J."/>
            <person name="Beasley H."/>
            <person name="Blok V."/>
            <person name="Cock P.J.A."/>
            <person name="Van den Akker S.E."/>
            <person name="Holroyd N."/>
            <person name="Hunt M."/>
            <person name="Mantelin S."/>
            <person name="Naghra H."/>
            <person name="Pain A."/>
            <person name="Palomares-Rius J.E."/>
            <person name="Zarowiecki M."/>
            <person name="Berriman M."/>
            <person name="Jones J.T."/>
            <person name="Urwin P.E."/>
        </authorList>
    </citation>
    <scope>NUCLEOTIDE SEQUENCE [LARGE SCALE GENOMIC DNA]</scope>
    <source>
        <strain evidence="2">Lindley</strain>
    </source>
</reference>
<feature type="region of interest" description="Disordered" evidence="1">
    <location>
        <begin position="446"/>
        <end position="529"/>
    </location>
</feature>
<dbReference type="Proteomes" id="UP000050741">
    <property type="component" value="Unassembled WGS sequence"/>
</dbReference>
<dbReference type="AlphaFoldDB" id="A0A183BN55"/>
<feature type="region of interest" description="Disordered" evidence="1">
    <location>
        <begin position="365"/>
        <end position="396"/>
    </location>
</feature>
<feature type="compositionally biased region" description="Polar residues" evidence="1">
    <location>
        <begin position="374"/>
        <end position="396"/>
    </location>
</feature>
<feature type="compositionally biased region" description="Acidic residues" evidence="1">
    <location>
        <begin position="268"/>
        <end position="289"/>
    </location>
</feature>
<name>A0A183BN55_GLOPA</name>
<feature type="compositionally biased region" description="Polar residues" evidence="1">
    <location>
        <begin position="225"/>
        <end position="247"/>
    </location>
</feature>
<feature type="compositionally biased region" description="Low complexity" evidence="1">
    <location>
        <begin position="454"/>
        <end position="529"/>
    </location>
</feature>
<evidence type="ECO:0000313" key="3">
    <source>
        <dbReference type="WBParaSite" id="GPLIN_000204100"/>
    </source>
</evidence>
<evidence type="ECO:0000313" key="2">
    <source>
        <dbReference type="Proteomes" id="UP000050741"/>
    </source>
</evidence>
<organism evidence="2 3">
    <name type="scientific">Globodera pallida</name>
    <name type="common">Potato cyst nematode worm</name>
    <name type="synonym">Heterodera pallida</name>
    <dbReference type="NCBI Taxonomy" id="36090"/>
    <lineage>
        <taxon>Eukaryota</taxon>
        <taxon>Metazoa</taxon>
        <taxon>Ecdysozoa</taxon>
        <taxon>Nematoda</taxon>
        <taxon>Chromadorea</taxon>
        <taxon>Rhabditida</taxon>
        <taxon>Tylenchina</taxon>
        <taxon>Tylenchomorpha</taxon>
        <taxon>Tylenchoidea</taxon>
        <taxon>Heteroderidae</taxon>
        <taxon>Heteroderinae</taxon>
        <taxon>Globodera</taxon>
    </lineage>
</organism>
<feature type="region of interest" description="Disordered" evidence="1">
    <location>
        <begin position="572"/>
        <end position="591"/>
    </location>
</feature>
<protein>
    <submittedName>
        <fullName evidence="3">Voltage-dependent L-type calcium channel subunit alpha</fullName>
    </submittedName>
</protein>
<reference evidence="3" key="2">
    <citation type="submission" date="2016-06" db="UniProtKB">
        <authorList>
            <consortium name="WormBaseParasite"/>
        </authorList>
    </citation>
    <scope>IDENTIFICATION</scope>
</reference>
<evidence type="ECO:0000256" key="1">
    <source>
        <dbReference type="SAM" id="MobiDB-lite"/>
    </source>
</evidence>
<keyword evidence="2" id="KW-1185">Reference proteome</keyword>